<evidence type="ECO:0000313" key="2">
    <source>
        <dbReference type="EMBL" id="KFB40826.1"/>
    </source>
</evidence>
<reference evidence="2 4" key="1">
    <citation type="journal article" date="2014" name="BMC Genomics">
        <title>Genome sequence of Anopheles sinensis provides insight into genetics basis of mosquito competence for malaria parasites.</title>
        <authorList>
            <person name="Zhou D."/>
            <person name="Zhang D."/>
            <person name="Ding G."/>
            <person name="Shi L."/>
            <person name="Hou Q."/>
            <person name="Ye Y."/>
            <person name="Xu Y."/>
            <person name="Zhou H."/>
            <person name="Xiong C."/>
            <person name="Li S."/>
            <person name="Yu J."/>
            <person name="Hong S."/>
            <person name="Yu X."/>
            <person name="Zou P."/>
            <person name="Chen C."/>
            <person name="Chang X."/>
            <person name="Wang W."/>
            <person name="Lv Y."/>
            <person name="Sun Y."/>
            <person name="Ma L."/>
            <person name="Shen B."/>
            <person name="Zhu C."/>
        </authorList>
    </citation>
    <scope>NUCLEOTIDE SEQUENCE [LARGE SCALE GENOMIC DNA]</scope>
</reference>
<gene>
    <name evidence="2" type="ORF">ZHAS_00008349</name>
</gene>
<protein>
    <submittedName>
        <fullName evidence="2 3">Uncharacterized protein</fullName>
    </submittedName>
</protein>
<dbReference type="EMBL" id="ATLV01015847">
    <property type="status" value="NOT_ANNOTATED_CDS"/>
    <property type="molecule type" value="Genomic_DNA"/>
</dbReference>
<proteinExistence type="predicted"/>
<dbReference type="EMBL" id="KE525037">
    <property type="protein sequence ID" value="KFB40826.1"/>
    <property type="molecule type" value="Genomic_DNA"/>
</dbReference>
<accession>A0A084VS82</accession>
<feature type="compositionally biased region" description="Basic and acidic residues" evidence="1">
    <location>
        <begin position="19"/>
        <end position="29"/>
    </location>
</feature>
<dbReference type="EnsemblMetazoa" id="ASIC008349-RA">
    <property type="protein sequence ID" value="ASIC008349-PA"/>
    <property type="gene ID" value="ASIC008349"/>
</dbReference>
<evidence type="ECO:0000313" key="3">
    <source>
        <dbReference type="EnsemblMetazoa" id="ASIC008349-PA"/>
    </source>
</evidence>
<sequence>MRGGPTGELKTQPSGASKLNREREREGERCAISGATKKEGGTVGDLHGPFW</sequence>
<evidence type="ECO:0000256" key="1">
    <source>
        <dbReference type="SAM" id="MobiDB-lite"/>
    </source>
</evidence>
<evidence type="ECO:0000313" key="4">
    <source>
        <dbReference type="Proteomes" id="UP000030765"/>
    </source>
</evidence>
<reference evidence="3" key="2">
    <citation type="submission" date="2020-05" db="UniProtKB">
        <authorList>
            <consortium name="EnsemblMetazoa"/>
        </authorList>
    </citation>
    <scope>IDENTIFICATION</scope>
</reference>
<name>A0A084VS82_ANOSI</name>
<dbReference type="Proteomes" id="UP000030765">
    <property type="component" value="Unassembled WGS sequence"/>
</dbReference>
<organism evidence="2">
    <name type="scientific">Anopheles sinensis</name>
    <name type="common">Mosquito</name>
    <dbReference type="NCBI Taxonomy" id="74873"/>
    <lineage>
        <taxon>Eukaryota</taxon>
        <taxon>Metazoa</taxon>
        <taxon>Ecdysozoa</taxon>
        <taxon>Arthropoda</taxon>
        <taxon>Hexapoda</taxon>
        <taxon>Insecta</taxon>
        <taxon>Pterygota</taxon>
        <taxon>Neoptera</taxon>
        <taxon>Endopterygota</taxon>
        <taxon>Diptera</taxon>
        <taxon>Nematocera</taxon>
        <taxon>Culicoidea</taxon>
        <taxon>Culicidae</taxon>
        <taxon>Anophelinae</taxon>
        <taxon>Anopheles</taxon>
    </lineage>
</organism>
<keyword evidence="4" id="KW-1185">Reference proteome</keyword>
<feature type="region of interest" description="Disordered" evidence="1">
    <location>
        <begin position="1"/>
        <end position="51"/>
    </location>
</feature>
<dbReference type="AlphaFoldDB" id="A0A084VS82"/>
<dbReference type="VEuPathDB" id="VectorBase:ASIC008349"/>